<organism evidence="2 3">
    <name type="scientific">Dichanthelium oligosanthes</name>
    <dbReference type="NCBI Taxonomy" id="888268"/>
    <lineage>
        <taxon>Eukaryota</taxon>
        <taxon>Viridiplantae</taxon>
        <taxon>Streptophyta</taxon>
        <taxon>Embryophyta</taxon>
        <taxon>Tracheophyta</taxon>
        <taxon>Spermatophyta</taxon>
        <taxon>Magnoliopsida</taxon>
        <taxon>Liliopsida</taxon>
        <taxon>Poales</taxon>
        <taxon>Poaceae</taxon>
        <taxon>PACMAD clade</taxon>
        <taxon>Panicoideae</taxon>
        <taxon>Panicodae</taxon>
        <taxon>Paniceae</taxon>
        <taxon>Dichantheliinae</taxon>
        <taxon>Dichanthelium</taxon>
    </lineage>
</organism>
<sequence>MALFTACSKRTATFVIVPLLMALLIAAVSASRDTFQQEKDRGACYTVRQHQRLAHLHRAIQTADLVPMNEQCSYST</sequence>
<reference evidence="2 3" key="1">
    <citation type="submission" date="2016-09" db="EMBL/GenBank/DDBJ databases">
        <title>The draft genome of Dichanthelium oligosanthes: A C3 panicoid grass species.</title>
        <authorList>
            <person name="Studer A.J."/>
            <person name="Schnable J.C."/>
            <person name="Brutnell T.P."/>
        </authorList>
    </citation>
    <scope>NUCLEOTIDE SEQUENCE [LARGE SCALE GENOMIC DNA]</scope>
    <source>
        <strain evidence="3">cv. Kellogg 1175</strain>
        <tissue evidence="2">Leaf</tissue>
    </source>
</reference>
<dbReference type="AlphaFoldDB" id="A0A1E5VGE2"/>
<protein>
    <submittedName>
        <fullName evidence="2">Uncharacterized protein</fullName>
    </submittedName>
</protein>
<evidence type="ECO:0000256" key="1">
    <source>
        <dbReference type="SAM" id="SignalP"/>
    </source>
</evidence>
<dbReference type="Proteomes" id="UP000095767">
    <property type="component" value="Unassembled WGS sequence"/>
</dbReference>
<keyword evidence="1" id="KW-0732">Signal</keyword>
<dbReference type="EMBL" id="LWDX02040647">
    <property type="protein sequence ID" value="OEL24135.1"/>
    <property type="molecule type" value="Genomic_DNA"/>
</dbReference>
<evidence type="ECO:0000313" key="2">
    <source>
        <dbReference type="EMBL" id="OEL24135.1"/>
    </source>
</evidence>
<gene>
    <name evidence="2" type="ORF">BAE44_0014849</name>
</gene>
<feature type="chain" id="PRO_5009188088" evidence="1">
    <location>
        <begin position="31"/>
        <end position="76"/>
    </location>
</feature>
<proteinExistence type="predicted"/>
<dbReference type="OrthoDB" id="10516848at2759"/>
<comment type="caution">
    <text evidence="2">The sequence shown here is derived from an EMBL/GenBank/DDBJ whole genome shotgun (WGS) entry which is preliminary data.</text>
</comment>
<keyword evidence="3" id="KW-1185">Reference proteome</keyword>
<accession>A0A1E5VGE2</accession>
<feature type="signal peptide" evidence="1">
    <location>
        <begin position="1"/>
        <end position="30"/>
    </location>
</feature>
<evidence type="ECO:0000313" key="3">
    <source>
        <dbReference type="Proteomes" id="UP000095767"/>
    </source>
</evidence>
<name>A0A1E5VGE2_9POAL</name>